<dbReference type="EMBL" id="JAOVZR010000001">
    <property type="protein sequence ID" value="MCY0148327.1"/>
    <property type="molecule type" value="Genomic_DNA"/>
</dbReference>
<proteinExistence type="predicted"/>
<organism evidence="1 2">
    <name type="scientific">Hoeflea algicola</name>
    <dbReference type="NCBI Taxonomy" id="2983763"/>
    <lineage>
        <taxon>Bacteria</taxon>
        <taxon>Pseudomonadati</taxon>
        <taxon>Pseudomonadota</taxon>
        <taxon>Alphaproteobacteria</taxon>
        <taxon>Hyphomicrobiales</taxon>
        <taxon>Rhizobiaceae</taxon>
        <taxon>Hoeflea</taxon>
    </lineage>
</organism>
<gene>
    <name evidence="1" type="ORF">OEG84_11545</name>
</gene>
<accession>A0ABT3Z965</accession>
<evidence type="ECO:0000313" key="2">
    <source>
        <dbReference type="Proteomes" id="UP001073227"/>
    </source>
</evidence>
<dbReference type="Proteomes" id="UP001073227">
    <property type="component" value="Unassembled WGS sequence"/>
</dbReference>
<keyword evidence="2" id="KW-1185">Reference proteome</keyword>
<evidence type="ECO:0000313" key="1">
    <source>
        <dbReference type="EMBL" id="MCY0148327.1"/>
    </source>
</evidence>
<reference evidence="1" key="1">
    <citation type="submission" date="2022-10" db="EMBL/GenBank/DDBJ databases">
        <title>Hoeflea sp. G2-23, isolated from marine algae.</title>
        <authorList>
            <person name="Kristyanto S."/>
            <person name="Kim J.M."/>
            <person name="Jeon C.O."/>
        </authorList>
    </citation>
    <scope>NUCLEOTIDE SEQUENCE</scope>
    <source>
        <strain evidence="1">G2-23</strain>
    </source>
</reference>
<dbReference type="RefSeq" id="WP_267653898.1">
    <property type="nucleotide sequence ID" value="NZ_JAOVZR010000001.1"/>
</dbReference>
<protein>
    <submittedName>
        <fullName evidence="1">Uncharacterized protein</fullName>
    </submittedName>
</protein>
<name>A0ABT3Z965_9HYPH</name>
<sequence>MTALTETRKADRLKIATQVCNLLDRLKIDHAWTREGFVEGYPKAHRISVNAPRGLDLGIKIDGESCQPNVYVLCWHISSKVDTCLADRFGDINPHHFSKLTAVAYGLDGLLSHLEQKLLMALDGSAFDDERETAAIAKNGTAADRNARFAQWCAEETAKREAARVSA</sequence>
<comment type="caution">
    <text evidence="1">The sequence shown here is derived from an EMBL/GenBank/DDBJ whole genome shotgun (WGS) entry which is preliminary data.</text>
</comment>